<proteinExistence type="predicted"/>
<name>X1UYP2_9ZZZZ</name>
<accession>X1UYP2</accession>
<reference evidence="1" key="1">
    <citation type="journal article" date="2014" name="Front. Microbiol.">
        <title>High frequency of phylogenetically diverse reductive dehalogenase-homologous genes in deep subseafloor sedimentary metagenomes.</title>
        <authorList>
            <person name="Kawai M."/>
            <person name="Futagami T."/>
            <person name="Toyoda A."/>
            <person name="Takaki Y."/>
            <person name="Nishi S."/>
            <person name="Hori S."/>
            <person name="Arai W."/>
            <person name="Tsubouchi T."/>
            <person name="Morono Y."/>
            <person name="Uchiyama I."/>
            <person name="Ito T."/>
            <person name="Fujiyama A."/>
            <person name="Inagaki F."/>
            <person name="Takami H."/>
        </authorList>
    </citation>
    <scope>NUCLEOTIDE SEQUENCE</scope>
    <source>
        <strain evidence="1">Expedition CK06-06</strain>
    </source>
</reference>
<protein>
    <recommendedName>
        <fullName evidence="2">Toprim domain-containing protein</fullName>
    </recommendedName>
</protein>
<dbReference type="EMBL" id="BARW01039775">
    <property type="protein sequence ID" value="GAJ22633.1"/>
    <property type="molecule type" value="Genomic_DNA"/>
</dbReference>
<dbReference type="AlphaFoldDB" id="X1UYP2"/>
<evidence type="ECO:0000313" key="1">
    <source>
        <dbReference type="EMBL" id="GAJ22633.1"/>
    </source>
</evidence>
<sequence length="136" mass="15594">DRPRSLWYSQTPTEENKKEEWALCEAIYDAISFDLVGVKAMALLGQASFEQIKELKEFKHLLLALDNDEGGKRAKTQLTKEFYPHIALREVIFPEKIKDPNEVLQKEGTDGIMGLMERAGEIDLFPPLRETIDVMI</sequence>
<feature type="non-terminal residue" evidence="1">
    <location>
        <position position="1"/>
    </location>
</feature>
<dbReference type="Pfam" id="PF13155">
    <property type="entry name" value="Toprim_2"/>
    <property type="match status" value="1"/>
</dbReference>
<feature type="non-terminal residue" evidence="1">
    <location>
        <position position="136"/>
    </location>
</feature>
<dbReference type="SUPFAM" id="SSF56731">
    <property type="entry name" value="DNA primase core"/>
    <property type="match status" value="1"/>
</dbReference>
<dbReference type="Gene3D" id="3.40.1360.10">
    <property type="match status" value="1"/>
</dbReference>
<gene>
    <name evidence="1" type="ORF">S12H4_60433</name>
</gene>
<evidence type="ECO:0008006" key="2">
    <source>
        <dbReference type="Google" id="ProtNLM"/>
    </source>
</evidence>
<organism evidence="1">
    <name type="scientific">marine sediment metagenome</name>
    <dbReference type="NCBI Taxonomy" id="412755"/>
    <lineage>
        <taxon>unclassified sequences</taxon>
        <taxon>metagenomes</taxon>
        <taxon>ecological metagenomes</taxon>
    </lineage>
</organism>
<comment type="caution">
    <text evidence="1">The sequence shown here is derived from an EMBL/GenBank/DDBJ whole genome shotgun (WGS) entry which is preliminary data.</text>
</comment>